<evidence type="ECO:0000313" key="3">
    <source>
        <dbReference type="Proteomes" id="UP000010087"/>
    </source>
</evidence>
<dbReference type="AlphaFoldDB" id="A0A0H3HPB0"/>
<sequence length="156" mass="16526">MNISSLIELAKDAAGSYGELAERIGRPASRISDWKAGRRRPDAADIMLLAEVAGQPVFETLAEIEMELDTERSSVWQRALGNLRAAGVAATVVLGATAVVSLTSKPADAAEKAQENKDLARPAGIEPATPAFGVLSTRRNPLKINALHASRPAKSR</sequence>
<reference evidence="2 3" key="1">
    <citation type="journal article" date="2012" name="PLoS ONE">
        <title>Evolution of Burkholderia pseudomallei in recurrent melioidosis.</title>
        <authorList>
            <person name="Hayden H.S."/>
            <person name="Lim R."/>
            <person name="Brittnacher M.J."/>
            <person name="Sims E.H."/>
            <person name="Ramage E.R."/>
            <person name="Fong C."/>
            <person name="Wu Z."/>
            <person name="Crist E."/>
            <person name="Chang J."/>
            <person name="Zhou Y."/>
            <person name="Radey M."/>
            <person name="Rohmer L."/>
            <person name="Haugen E."/>
            <person name="Gillett W."/>
            <person name="Wuthiekanun V."/>
            <person name="Peacock S.J."/>
            <person name="Kaul R."/>
            <person name="Miller S.I."/>
            <person name="Manoil C."/>
            <person name="Jacobs M.A."/>
        </authorList>
    </citation>
    <scope>NUCLEOTIDE SEQUENCE [LARGE SCALE GENOMIC DNA]</scope>
    <source>
        <strain evidence="2 3">1026b</strain>
    </source>
</reference>
<feature type="region of interest" description="Disordered" evidence="1">
    <location>
        <begin position="107"/>
        <end position="126"/>
    </location>
</feature>
<dbReference type="InterPro" id="IPR010982">
    <property type="entry name" value="Lambda_DNA-bd_dom_sf"/>
</dbReference>
<dbReference type="GO" id="GO:0003677">
    <property type="term" value="F:DNA binding"/>
    <property type="evidence" value="ECO:0007669"/>
    <property type="project" value="InterPro"/>
</dbReference>
<evidence type="ECO:0000256" key="1">
    <source>
        <dbReference type="SAM" id="MobiDB-lite"/>
    </source>
</evidence>
<feature type="compositionally biased region" description="Basic and acidic residues" evidence="1">
    <location>
        <begin position="108"/>
        <end position="120"/>
    </location>
</feature>
<dbReference type="Proteomes" id="UP000010087">
    <property type="component" value="Chromosome 1"/>
</dbReference>
<protein>
    <submittedName>
        <fullName evidence="2">Helix-turn-helix domain protein</fullName>
    </submittedName>
</protein>
<dbReference type="CDD" id="cd00093">
    <property type="entry name" value="HTH_XRE"/>
    <property type="match status" value="1"/>
</dbReference>
<evidence type="ECO:0000313" key="2">
    <source>
        <dbReference type="EMBL" id="AFI68154.1"/>
    </source>
</evidence>
<dbReference type="KEGG" id="bpz:BP1026B_I3589"/>
<proteinExistence type="predicted"/>
<dbReference type="SUPFAM" id="SSF47413">
    <property type="entry name" value="lambda repressor-like DNA-binding domains"/>
    <property type="match status" value="1"/>
</dbReference>
<dbReference type="EMBL" id="CP002833">
    <property type="protein sequence ID" value="AFI68154.1"/>
    <property type="molecule type" value="Genomic_DNA"/>
</dbReference>
<dbReference type="Gene3D" id="1.10.260.40">
    <property type="entry name" value="lambda repressor-like DNA-binding domains"/>
    <property type="match status" value="1"/>
</dbReference>
<dbReference type="RefSeq" id="WP_014696831.1">
    <property type="nucleotide sequence ID" value="NC_017831.1"/>
</dbReference>
<name>A0A0H3HPB0_BURP2</name>
<organism evidence="2 3">
    <name type="scientific">Burkholderia pseudomallei (strain 1026b)</name>
    <dbReference type="NCBI Taxonomy" id="884204"/>
    <lineage>
        <taxon>Bacteria</taxon>
        <taxon>Pseudomonadati</taxon>
        <taxon>Pseudomonadota</taxon>
        <taxon>Betaproteobacteria</taxon>
        <taxon>Burkholderiales</taxon>
        <taxon>Burkholderiaceae</taxon>
        <taxon>Burkholderia</taxon>
        <taxon>pseudomallei group</taxon>
    </lineage>
</organism>
<accession>A0A0H3HPB0</accession>
<dbReference type="InterPro" id="IPR001387">
    <property type="entry name" value="Cro/C1-type_HTH"/>
</dbReference>
<gene>
    <name evidence="2" type="ordered locus">BP1026B_I3589</name>
</gene>